<gene>
    <name evidence="9" type="primary">rps4</name>
</gene>
<dbReference type="GO" id="GO:0042274">
    <property type="term" value="P:ribosomal small subunit biogenesis"/>
    <property type="evidence" value="ECO:0007669"/>
    <property type="project" value="TreeGrafter"/>
</dbReference>
<keyword evidence="2 6" id="KW-0699">rRNA-binding</keyword>
<dbReference type="GO" id="GO:0003735">
    <property type="term" value="F:structural constituent of ribosome"/>
    <property type="evidence" value="ECO:0007669"/>
    <property type="project" value="TreeGrafter"/>
</dbReference>
<feature type="region of interest" description="Disordered" evidence="7">
    <location>
        <begin position="23"/>
        <end position="42"/>
    </location>
</feature>
<dbReference type="PROSITE" id="PS50889">
    <property type="entry name" value="S4"/>
    <property type="match status" value="1"/>
</dbReference>
<dbReference type="SMART" id="SM00363">
    <property type="entry name" value="S4"/>
    <property type="match status" value="1"/>
</dbReference>
<dbReference type="CDD" id="cd00165">
    <property type="entry name" value="S4"/>
    <property type="match status" value="1"/>
</dbReference>
<keyword evidence="3 6" id="KW-0694">RNA-binding</keyword>
<dbReference type="PANTHER" id="PTHR11831:SF4">
    <property type="entry name" value="SMALL RIBOSOMAL SUBUNIT PROTEIN US4M"/>
    <property type="match status" value="1"/>
</dbReference>
<evidence type="ECO:0000256" key="7">
    <source>
        <dbReference type="SAM" id="MobiDB-lite"/>
    </source>
</evidence>
<keyword evidence="5" id="KW-0687">Ribonucleoprotein</keyword>
<sequence>MIDNYKQIFSREQIMTTLKNTIKKNANNNNKNKSRSDSPYGQKLRESKKISLFYGGLSKKYLQKINYKNLNYPSKLSENIFIILESRLDVVLYRSGFFESIKSAKQMIRIGGIKVNNKIVVSPGFFVTPGDILSVFGKANKKGACRNIEKNARLTQKKAFFINRRYLKKNSQNIATDLKENIDFGKTFVKMKNQIFTRKEIGSRYKGSLMLLSIISFAFGYSRMLNAYKKNHRDFTTSENSQLSLSSPEVMPQHSSTIVKFTRGDALRNQAKSKIESFSSPKVIIATSTYFDKNKNYNLSEKNYPLVIEKDNGYGLCLIFINTIKNLINYKGGRSLQKNHNNQTQKPLPFFNRLTTFNNDIKVNHLFTYMLSNLVTENLSKKIDFAKNSAFTGSITANEVSSFSGTDNITLKKQVNALFMFLNYLLNLKKQYSYLPKKKTNYKKQQHGLFFKNQSLFEMKKTKALHLEVSYKSLSIVFLFPPQRVNFPFFLNPSLIYK</sequence>
<dbReference type="InterPro" id="IPR002942">
    <property type="entry name" value="S4_RNA-bd"/>
</dbReference>
<evidence type="ECO:0000256" key="3">
    <source>
        <dbReference type="ARBA" id="ARBA00022884"/>
    </source>
</evidence>
<dbReference type="GeneID" id="44153585"/>
<dbReference type="Gene3D" id="3.10.290.10">
    <property type="entry name" value="RNA-binding S4 domain"/>
    <property type="match status" value="1"/>
</dbReference>
<dbReference type="InterPro" id="IPR036986">
    <property type="entry name" value="S4_RNA-bd_sf"/>
</dbReference>
<keyword evidence="9" id="KW-0496">Mitochondrion</keyword>
<dbReference type="Gene3D" id="1.10.1050.10">
    <property type="entry name" value="Ribosomal Protein S4 Delta 41, Chain A, domain 1"/>
    <property type="match status" value="1"/>
</dbReference>
<dbReference type="SUPFAM" id="SSF55174">
    <property type="entry name" value="Alpha-L RNA-binding motif"/>
    <property type="match status" value="1"/>
</dbReference>
<dbReference type="EMBL" id="MN934958">
    <property type="protein sequence ID" value="QHU78353.1"/>
    <property type="molecule type" value="Genomic_DNA"/>
</dbReference>
<dbReference type="PROSITE" id="PS00632">
    <property type="entry name" value="RIBOSOMAL_S4"/>
    <property type="match status" value="1"/>
</dbReference>
<protein>
    <submittedName>
        <fullName evidence="9">30S ribosomal protein S4</fullName>
    </submittedName>
</protein>
<dbReference type="PANTHER" id="PTHR11831">
    <property type="entry name" value="30S 40S RIBOSOMAL PROTEIN"/>
    <property type="match status" value="1"/>
</dbReference>
<dbReference type="RefSeq" id="YP_009733057.1">
    <property type="nucleotide sequence ID" value="NC_046060.1"/>
</dbReference>
<dbReference type="GO" id="GO:0015935">
    <property type="term" value="C:small ribosomal subunit"/>
    <property type="evidence" value="ECO:0007669"/>
    <property type="project" value="TreeGrafter"/>
</dbReference>
<dbReference type="AlphaFoldDB" id="A0A6C0M5T7"/>
<dbReference type="GO" id="GO:0019843">
    <property type="term" value="F:rRNA binding"/>
    <property type="evidence" value="ECO:0007669"/>
    <property type="project" value="UniProtKB-KW"/>
</dbReference>
<dbReference type="InterPro" id="IPR018079">
    <property type="entry name" value="Ribosomal_uS4_CS"/>
</dbReference>
<keyword evidence="4 9" id="KW-0689">Ribosomal protein</keyword>
<organism evidence="9">
    <name type="scientific">Jaagichlorella roystonensis</name>
    <dbReference type="NCBI Taxonomy" id="1052852"/>
    <lineage>
        <taxon>Eukaryota</taxon>
        <taxon>Viridiplantae</taxon>
        <taxon>Chlorophyta</taxon>
        <taxon>core chlorophytes</taxon>
        <taxon>Trebouxiophyceae</taxon>
        <taxon>Watanabeales</taxon>
        <taxon>Watanabeaceae</taxon>
        <taxon>Jaagichlorella</taxon>
    </lineage>
</organism>
<dbReference type="Pfam" id="PF01479">
    <property type="entry name" value="S4"/>
    <property type="match status" value="1"/>
</dbReference>
<dbReference type="InterPro" id="IPR022801">
    <property type="entry name" value="Ribosomal_uS4"/>
</dbReference>
<evidence type="ECO:0000256" key="4">
    <source>
        <dbReference type="ARBA" id="ARBA00022980"/>
    </source>
</evidence>
<accession>A0A6C0M5T7</accession>
<feature type="domain" description="RNA-binding S4" evidence="8">
    <location>
        <begin position="86"/>
        <end position="142"/>
    </location>
</feature>
<proteinExistence type="inferred from homology"/>
<geneLocation type="mitochondrion" evidence="9"/>
<reference evidence="9" key="1">
    <citation type="submission" date="2020-01" db="EMBL/GenBank/DDBJ databases">
        <title>The complete mitocondrion genome of Heveochlorella roystonensis contains a large direct repeat.</title>
        <authorList>
            <person name="Zhang J."/>
        </authorList>
    </citation>
    <scope>NUCLEOTIDE SEQUENCE</scope>
</reference>
<evidence type="ECO:0000313" key="9">
    <source>
        <dbReference type="EMBL" id="QHU78353.1"/>
    </source>
</evidence>
<evidence type="ECO:0000256" key="5">
    <source>
        <dbReference type="ARBA" id="ARBA00023274"/>
    </source>
</evidence>
<evidence type="ECO:0000259" key="8">
    <source>
        <dbReference type="SMART" id="SM00363"/>
    </source>
</evidence>
<evidence type="ECO:0000256" key="6">
    <source>
        <dbReference type="PROSITE-ProRule" id="PRU00182"/>
    </source>
</evidence>
<evidence type="ECO:0000256" key="1">
    <source>
        <dbReference type="ARBA" id="ARBA00007465"/>
    </source>
</evidence>
<comment type="similarity">
    <text evidence="1">Belongs to the universal ribosomal protein uS4 family.</text>
</comment>
<evidence type="ECO:0000256" key="2">
    <source>
        <dbReference type="ARBA" id="ARBA00022730"/>
    </source>
</evidence>
<name>A0A6C0M5T7_9CHLO</name>